<proteinExistence type="predicted"/>
<dbReference type="PANTHER" id="PTHR43671">
    <property type="entry name" value="SERINE/THREONINE-PROTEIN KINASE NEK"/>
    <property type="match status" value="1"/>
</dbReference>
<dbReference type="AlphaFoldDB" id="A0A511T7Z7"/>
<evidence type="ECO:0000313" key="7">
    <source>
        <dbReference type="EMBL" id="GEN09632.1"/>
    </source>
</evidence>
<dbReference type="GO" id="GO:0005524">
    <property type="term" value="F:ATP binding"/>
    <property type="evidence" value="ECO:0007669"/>
    <property type="project" value="UniProtKB-KW"/>
</dbReference>
<organism evidence="7 10">
    <name type="scientific">Myxococcus fulvus</name>
    <dbReference type="NCBI Taxonomy" id="33"/>
    <lineage>
        <taxon>Bacteria</taxon>
        <taxon>Pseudomonadati</taxon>
        <taxon>Myxococcota</taxon>
        <taxon>Myxococcia</taxon>
        <taxon>Myxococcales</taxon>
        <taxon>Cystobacterineae</taxon>
        <taxon>Myxococcaceae</taxon>
        <taxon>Myxococcus</taxon>
    </lineage>
</organism>
<dbReference type="Pfam" id="PF00069">
    <property type="entry name" value="Pkinase"/>
    <property type="match status" value="1"/>
</dbReference>
<dbReference type="InterPro" id="IPR011009">
    <property type="entry name" value="Kinase-like_dom_sf"/>
</dbReference>
<keyword evidence="5" id="KW-0067">ATP-binding</keyword>
<keyword evidence="8" id="KW-0723">Serine/threonine-protein kinase</keyword>
<evidence type="ECO:0000313" key="10">
    <source>
        <dbReference type="Proteomes" id="UP000321514"/>
    </source>
</evidence>
<dbReference type="PANTHER" id="PTHR43671:SF13">
    <property type="entry name" value="SERINE_THREONINE-PROTEIN KINASE NEK2"/>
    <property type="match status" value="1"/>
</dbReference>
<dbReference type="GO" id="GO:0004674">
    <property type="term" value="F:protein serine/threonine kinase activity"/>
    <property type="evidence" value="ECO:0007669"/>
    <property type="project" value="UniProtKB-KW"/>
</dbReference>
<reference evidence="8 9" key="1">
    <citation type="submission" date="2016-10" db="EMBL/GenBank/DDBJ databases">
        <authorList>
            <person name="Varghese N."/>
            <person name="Submissions S."/>
        </authorList>
    </citation>
    <scope>NUCLEOTIDE SEQUENCE [LARGE SCALE GENOMIC DNA]</scope>
    <source>
        <strain evidence="8 9">DSM 16525</strain>
    </source>
</reference>
<dbReference type="InterPro" id="IPR050660">
    <property type="entry name" value="NEK_Ser/Thr_kinase"/>
</dbReference>
<dbReference type="EC" id="2.7.11.1" evidence="1"/>
<dbReference type="PROSITE" id="PS50011">
    <property type="entry name" value="PROTEIN_KINASE_DOM"/>
    <property type="match status" value="1"/>
</dbReference>
<keyword evidence="4 8" id="KW-0418">Kinase</keyword>
<keyword evidence="2" id="KW-0808">Transferase</keyword>
<evidence type="ECO:0000256" key="4">
    <source>
        <dbReference type="ARBA" id="ARBA00022777"/>
    </source>
</evidence>
<dbReference type="Proteomes" id="UP000321514">
    <property type="component" value="Unassembled WGS sequence"/>
</dbReference>
<dbReference type="Proteomes" id="UP000183760">
    <property type="component" value="Unassembled WGS sequence"/>
</dbReference>
<reference evidence="7 10" key="2">
    <citation type="submission" date="2019-07" db="EMBL/GenBank/DDBJ databases">
        <title>Whole genome shotgun sequence of Myxococcus fulvus NBRC 100333.</title>
        <authorList>
            <person name="Hosoyama A."/>
            <person name="Uohara A."/>
            <person name="Ohji S."/>
            <person name="Ichikawa N."/>
        </authorList>
    </citation>
    <scope>NUCLEOTIDE SEQUENCE [LARGE SCALE GENOMIC DNA]</scope>
    <source>
        <strain evidence="7 10">NBRC 100333</strain>
    </source>
</reference>
<dbReference type="EMBL" id="FOIB01000009">
    <property type="protein sequence ID" value="SEU33424.1"/>
    <property type="molecule type" value="Genomic_DNA"/>
</dbReference>
<sequence length="384" mass="41923">MAAIEFGVPRGAILFEKDGFKYEFRDSLGEAHHGLSLFVARRRTLEGNHPRGRVLLKAVAAHTSQDVRRVKRARQKLEEQVRLAMFLDHPAILRVHGLHKAEGASYVITEHPSGHSVRELLALAGECGHTFSPLFVLYLGAQVAAALEHAHEAKDEQGRPLNIVHRAIDLGTLFVDWKGGVQVADFGLALSSLPGRVSSTVHRPQGDAFYSSPEMLLTGRVDARSDLFALGVVMLELATGKNLLDAPDEVTDAVKDSLSRRQRVRVRRAIKRAHLADCHPLVGDAIWRAATYTQADLVALMAKLPQGLGLTLLKLLQRSPDDRYPSARALATDLGRWLGGEGVFGKAQAEAELLVLMKKAGSAMAELGIRRPRGVEVSDEASTH</sequence>
<evidence type="ECO:0000256" key="1">
    <source>
        <dbReference type="ARBA" id="ARBA00012513"/>
    </source>
</evidence>
<evidence type="ECO:0000259" key="6">
    <source>
        <dbReference type="PROSITE" id="PS50011"/>
    </source>
</evidence>
<dbReference type="RefSeq" id="WP_074957563.1">
    <property type="nucleotide sequence ID" value="NZ_BJXR01000034.1"/>
</dbReference>
<gene>
    <name evidence="7" type="ORF">MFU01_46690</name>
    <name evidence="8" type="ORF">SAMN05443572_109285</name>
</gene>
<comment type="caution">
    <text evidence="7">The sequence shown here is derived from an EMBL/GenBank/DDBJ whole genome shotgun (WGS) entry which is preliminary data.</text>
</comment>
<evidence type="ECO:0000256" key="3">
    <source>
        <dbReference type="ARBA" id="ARBA00022741"/>
    </source>
</evidence>
<evidence type="ECO:0000313" key="8">
    <source>
        <dbReference type="EMBL" id="SEU33424.1"/>
    </source>
</evidence>
<evidence type="ECO:0000256" key="2">
    <source>
        <dbReference type="ARBA" id="ARBA00022679"/>
    </source>
</evidence>
<keyword evidence="3" id="KW-0547">Nucleotide-binding</keyword>
<name>A0A511T7Z7_MYXFU</name>
<evidence type="ECO:0000313" key="9">
    <source>
        <dbReference type="Proteomes" id="UP000183760"/>
    </source>
</evidence>
<dbReference type="EMBL" id="BJXR01000034">
    <property type="protein sequence ID" value="GEN09632.1"/>
    <property type="molecule type" value="Genomic_DNA"/>
</dbReference>
<dbReference type="OrthoDB" id="5521996at2"/>
<dbReference type="InterPro" id="IPR000719">
    <property type="entry name" value="Prot_kinase_dom"/>
</dbReference>
<keyword evidence="9" id="KW-1185">Reference proteome</keyword>
<dbReference type="SUPFAM" id="SSF56112">
    <property type="entry name" value="Protein kinase-like (PK-like)"/>
    <property type="match status" value="1"/>
</dbReference>
<protein>
    <recommendedName>
        <fullName evidence="1">non-specific serine/threonine protein kinase</fullName>
        <ecNumber evidence="1">2.7.11.1</ecNumber>
    </recommendedName>
</protein>
<accession>A0A511T7Z7</accession>
<evidence type="ECO:0000256" key="5">
    <source>
        <dbReference type="ARBA" id="ARBA00022840"/>
    </source>
</evidence>
<feature type="domain" description="Protein kinase" evidence="6">
    <location>
        <begin position="22"/>
        <end position="338"/>
    </location>
</feature>
<dbReference type="Gene3D" id="1.10.510.10">
    <property type="entry name" value="Transferase(Phosphotransferase) domain 1"/>
    <property type="match status" value="1"/>
</dbReference>